<sequence length="175" mass="19489">MPLDEKLRKKLDKRDLTEVVVIGGNHTTAFISYIMDWGYRSAKMLLDEADRMSRLEYCGQIKIRRSRAPIPVQTRSAVELKVEVFASSTSSVSRVTNDENDRNAVYCVLITSEKDMRTVSVTDPFVLVNKLPVPPTYRVRSDFSSAYGSGTSDSPSEPETIAVGGLTLVSDLYSN</sequence>
<proteinExistence type="predicted"/>
<keyword evidence="2" id="KW-1185">Reference proteome</keyword>
<organism evidence="1 2">
    <name type="scientific">Peronosclerospora sorghi</name>
    <dbReference type="NCBI Taxonomy" id="230839"/>
    <lineage>
        <taxon>Eukaryota</taxon>
        <taxon>Sar</taxon>
        <taxon>Stramenopiles</taxon>
        <taxon>Oomycota</taxon>
        <taxon>Peronosporomycetes</taxon>
        <taxon>Peronosporales</taxon>
        <taxon>Peronosporaceae</taxon>
        <taxon>Peronosclerospora</taxon>
    </lineage>
</organism>
<dbReference type="Proteomes" id="UP001163321">
    <property type="component" value="Chromosome 9"/>
</dbReference>
<gene>
    <name evidence="1" type="ORF">PsorP6_013700</name>
</gene>
<protein>
    <submittedName>
        <fullName evidence="1">Uncharacterized protein</fullName>
    </submittedName>
</protein>
<reference evidence="1 2" key="1">
    <citation type="journal article" date="2022" name="bioRxiv">
        <title>The genome of the oomycete Peronosclerospora sorghi, a cosmopolitan pathogen of maize and sorghum, is inflated with dispersed pseudogenes.</title>
        <authorList>
            <person name="Fletcher K."/>
            <person name="Martin F."/>
            <person name="Isakeit T."/>
            <person name="Cavanaugh K."/>
            <person name="Magill C."/>
            <person name="Michelmore R."/>
        </authorList>
    </citation>
    <scope>NUCLEOTIDE SEQUENCE [LARGE SCALE GENOMIC DNA]</scope>
    <source>
        <strain evidence="1">P6</strain>
    </source>
</reference>
<accession>A0ACC0VGZ9</accession>
<evidence type="ECO:0000313" key="1">
    <source>
        <dbReference type="EMBL" id="KAI9905744.1"/>
    </source>
</evidence>
<dbReference type="EMBL" id="CM047588">
    <property type="protein sequence ID" value="KAI9905744.1"/>
    <property type="molecule type" value="Genomic_DNA"/>
</dbReference>
<name>A0ACC0VGZ9_9STRA</name>
<comment type="caution">
    <text evidence="1">The sequence shown here is derived from an EMBL/GenBank/DDBJ whole genome shotgun (WGS) entry which is preliminary data.</text>
</comment>
<evidence type="ECO:0000313" key="2">
    <source>
        <dbReference type="Proteomes" id="UP001163321"/>
    </source>
</evidence>